<evidence type="ECO:0000313" key="3">
    <source>
        <dbReference type="Proteomes" id="UP001187346"/>
    </source>
</evidence>
<evidence type="ECO:0008006" key="4">
    <source>
        <dbReference type="Google" id="ProtNLM"/>
    </source>
</evidence>
<feature type="transmembrane region" description="Helical" evidence="1">
    <location>
        <begin position="52"/>
        <end position="77"/>
    </location>
</feature>
<comment type="caution">
    <text evidence="2">The sequence shown here is derived from an EMBL/GenBank/DDBJ whole genome shotgun (WGS) entry which is preliminary data.</text>
</comment>
<gene>
    <name evidence="2" type="ORF">R5A26_47010</name>
</gene>
<dbReference type="EMBL" id="JAWMAJ010000324">
    <property type="protein sequence ID" value="MDV7223489.1"/>
    <property type="molecule type" value="Genomic_DNA"/>
</dbReference>
<keyword evidence="1" id="KW-0812">Transmembrane</keyword>
<proteinExistence type="predicted"/>
<protein>
    <recommendedName>
        <fullName evidence="4">Integral membrane protein</fullName>
    </recommendedName>
</protein>
<keyword evidence="1" id="KW-0472">Membrane</keyword>
<feature type="transmembrane region" description="Helical" evidence="1">
    <location>
        <begin position="97"/>
        <end position="117"/>
    </location>
</feature>
<keyword evidence="3" id="KW-1185">Reference proteome</keyword>
<dbReference type="Proteomes" id="UP001187346">
    <property type="component" value="Unassembled WGS sequence"/>
</dbReference>
<dbReference type="RefSeq" id="WP_317775928.1">
    <property type="nucleotide sequence ID" value="NZ_JAWMAJ010000324.1"/>
</dbReference>
<name>A0ABU4FSD1_9ACTN</name>
<evidence type="ECO:0000313" key="2">
    <source>
        <dbReference type="EMBL" id="MDV7223489.1"/>
    </source>
</evidence>
<organism evidence="2 3">
    <name type="scientific">Streptomyces prunicolor</name>
    <dbReference type="NCBI Taxonomy" id="67348"/>
    <lineage>
        <taxon>Bacteria</taxon>
        <taxon>Bacillati</taxon>
        <taxon>Actinomycetota</taxon>
        <taxon>Actinomycetes</taxon>
        <taxon>Kitasatosporales</taxon>
        <taxon>Streptomycetaceae</taxon>
        <taxon>Streptomyces</taxon>
    </lineage>
</organism>
<keyword evidence="1" id="KW-1133">Transmembrane helix</keyword>
<feature type="transmembrane region" description="Helical" evidence="1">
    <location>
        <begin position="161"/>
        <end position="186"/>
    </location>
</feature>
<reference evidence="2 3" key="1">
    <citation type="submission" date="2023-10" db="EMBL/GenBank/DDBJ databases">
        <title>Characterization of rhizosphere-enriched actinobacteria from wheat plants lab-grown on chernevaya soil.</title>
        <authorList>
            <person name="Tikhonova E.N."/>
            <person name="Konopkin A."/>
            <person name="Kravchenko I.K."/>
        </authorList>
    </citation>
    <scope>NUCLEOTIDE SEQUENCE [LARGE SCALE GENOMIC DNA]</scope>
    <source>
        <strain evidence="2 3">RR29</strain>
    </source>
</reference>
<sequence>MRLVGVVFGLVLGLALYALTGHFVGNPVPGLSPLVTAILPFLLPLTTSEWLLVAVFTVLLWSTFAYVLAVIGTLPGLAVTPLTTPPTPLPASGLENLMRGFFIGLTSALNFGIWALLPMPGPVIGILLGIAGLLAATGLSRTLALQALLGWLSWLMPMSWLVMPLGVLLFVINLPSAVATFGLAAVRFDVLTSTVETTGGIIRVAPGTFGGFNLGNFTFLVPRPPAVGLGVRTPFGTPGLSAHETGHTITVAAFGGVYGWLNAIDENIPPFRRMTSAYGELVPESHLPRGGLTHVRVWS</sequence>
<feature type="transmembrane region" description="Helical" evidence="1">
    <location>
        <begin position="124"/>
        <end position="149"/>
    </location>
</feature>
<evidence type="ECO:0000256" key="1">
    <source>
        <dbReference type="SAM" id="Phobius"/>
    </source>
</evidence>
<feature type="transmembrane region" description="Helical" evidence="1">
    <location>
        <begin position="28"/>
        <end position="45"/>
    </location>
</feature>
<accession>A0ABU4FSD1</accession>